<evidence type="ECO:0000313" key="2">
    <source>
        <dbReference type="Proteomes" id="UP001054945"/>
    </source>
</evidence>
<dbReference type="AlphaFoldDB" id="A0AAV4UGP8"/>
<gene>
    <name evidence="1" type="ORF">CEXT_309811</name>
</gene>
<evidence type="ECO:0000313" key="1">
    <source>
        <dbReference type="EMBL" id="GIY56885.1"/>
    </source>
</evidence>
<accession>A0AAV4UGP8</accession>
<proteinExistence type="predicted"/>
<protein>
    <submittedName>
        <fullName evidence="1">Uncharacterized protein</fullName>
    </submittedName>
</protein>
<sequence>MATDTYSKVEFSSKTRKHLVEDALSHVEEFTFSSPSDLTAIVAEHGRIWSLKDLISEHVPGNNFNMQQM</sequence>
<keyword evidence="2" id="KW-1185">Reference proteome</keyword>
<dbReference type="EMBL" id="BPLR01012823">
    <property type="protein sequence ID" value="GIY56885.1"/>
    <property type="molecule type" value="Genomic_DNA"/>
</dbReference>
<dbReference type="Proteomes" id="UP001054945">
    <property type="component" value="Unassembled WGS sequence"/>
</dbReference>
<reference evidence="1 2" key="1">
    <citation type="submission" date="2021-06" db="EMBL/GenBank/DDBJ databases">
        <title>Caerostris extrusa draft genome.</title>
        <authorList>
            <person name="Kono N."/>
            <person name="Arakawa K."/>
        </authorList>
    </citation>
    <scope>NUCLEOTIDE SEQUENCE [LARGE SCALE GENOMIC DNA]</scope>
</reference>
<organism evidence="1 2">
    <name type="scientific">Caerostris extrusa</name>
    <name type="common">Bark spider</name>
    <name type="synonym">Caerostris bankana</name>
    <dbReference type="NCBI Taxonomy" id="172846"/>
    <lineage>
        <taxon>Eukaryota</taxon>
        <taxon>Metazoa</taxon>
        <taxon>Ecdysozoa</taxon>
        <taxon>Arthropoda</taxon>
        <taxon>Chelicerata</taxon>
        <taxon>Arachnida</taxon>
        <taxon>Araneae</taxon>
        <taxon>Araneomorphae</taxon>
        <taxon>Entelegynae</taxon>
        <taxon>Araneoidea</taxon>
        <taxon>Araneidae</taxon>
        <taxon>Caerostris</taxon>
    </lineage>
</organism>
<comment type="caution">
    <text evidence="1">The sequence shown here is derived from an EMBL/GenBank/DDBJ whole genome shotgun (WGS) entry which is preliminary data.</text>
</comment>
<name>A0AAV4UGP8_CAEEX</name>